<keyword evidence="3" id="KW-1185">Reference proteome</keyword>
<evidence type="ECO:0000313" key="3">
    <source>
        <dbReference type="Proteomes" id="UP001197247"/>
    </source>
</evidence>
<proteinExistence type="predicted"/>
<evidence type="ECO:0000256" key="1">
    <source>
        <dbReference type="SAM" id="MobiDB-lite"/>
    </source>
</evidence>
<sequence>MSDLADAIAADDAAEDQGMHPDDRATCHRCRAWATPEHLTSPRHQEGVSSW</sequence>
<protein>
    <submittedName>
        <fullName evidence="2">Uncharacterized protein</fullName>
    </submittedName>
</protein>
<evidence type="ECO:0000313" key="2">
    <source>
        <dbReference type="EMBL" id="MBT0771767.1"/>
    </source>
</evidence>
<organism evidence="2 3">
    <name type="scientific">Kineosporia corallincola</name>
    <dbReference type="NCBI Taxonomy" id="2835133"/>
    <lineage>
        <taxon>Bacteria</taxon>
        <taxon>Bacillati</taxon>
        <taxon>Actinomycetota</taxon>
        <taxon>Actinomycetes</taxon>
        <taxon>Kineosporiales</taxon>
        <taxon>Kineosporiaceae</taxon>
        <taxon>Kineosporia</taxon>
    </lineage>
</organism>
<name>A0ABS5TKY7_9ACTN</name>
<dbReference type="Proteomes" id="UP001197247">
    <property type="component" value="Unassembled WGS sequence"/>
</dbReference>
<accession>A0ABS5TKY7</accession>
<feature type="region of interest" description="Disordered" evidence="1">
    <location>
        <begin position="1"/>
        <end position="22"/>
    </location>
</feature>
<feature type="compositionally biased region" description="Low complexity" evidence="1">
    <location>
        <begin position="1"/>
        <end position="11"/>
    </location>
</feature>
<dbReference type="EMBL" id="JAHBAY010000010">
    <property type="protein sequence ID" value="MBT0771767.1"/>
    <property type="molecule type" value="Genomic_DNA"/>
</dbReference>
<reference evidence="2 3" key="1">
    <citation type="submission" date="2021-05" db="EMBL/GenBank/DDBJ databases">
        <title>Kineosporia and Streptomyces sp. nov. two new marine actinobacteria isolated from Coral.</title>
        <authorList>
            <person name="Buangrab K."/>
            <person name="Sutthacheep M."/>
            <person name="Yeemin T."/>
            <person name="Harunari E."/>
            <person name="Igarashi Y."/>
            <person name="Kanchanasin P."/>
            <person name="Tanasupawat S."/>
            <person name="Phongsopitanun W."/>
        </authorList>
    </citation>
    <scope>NUCLEOTIDE SEQUENCE [LARGE SCALE GENOMIC DNA]</scope>
    <source>
        <strain evidence="2 3">J2-2</strain>
    </source>
</reference>
<gene>
    <name evidence="2" type="ORF">KIH74_22695</name>
</gene>
<dbReference type="RefSeq" id="WP_214158138.1">
    <property type="nucleotide sequence ID" value="NZ_JAHBAY010000010.1"/>
</dbReference>
<comment type="caution">
    <text evidence="2">The sequence shown here is derived from an EMBL/GenBank/DDBJ whole genome shotgun (WGS) entry which is preliminary data.</text>
</comment>